<dbReference type="EMBL" id="HG969191">
    <property type="protein sequence ID" value="CDO47330.1"/>
    <property type="molecule type" value="Genomic_DNA"/>
</dbReference>
<reference evidence="3" key="1">
    <citation type="submission" date="2013-11" db="EMBL/GenBank/DDBJ databases">
        <title>Genome sequencing of Bartonella spp. isolated from human blood.</title>
        <authorList>
            <person name="Raoult D."/>
        </authorList>
    </citation>
    <scope>NUCLEOTIDE SEQUENCE</scope>
    <source>
        <strain evidence="3">BM1374165</strain>
    </source>
</reference>
<accession>X5MI46</accession>
<evidence type="ECO:0000313" key="3">
    <source>
        <dbReference type="Proteomes" id="UP000019801"/>
    </source>
</evidence>
<organism evidence="2 3">
    <name type="scientific">Bartonella henselae</name>
    <name type="common">Rochalimaea henselae</name>
    <dbReference type="NCBI Taxonomy" id="38323"/>
    <lineage>
        <taxon>Bacteria</taxon>
        <taxon>Pseudomonadati</taxon>
        <taxon>Pseudomonadota</taxon>
        <taxon>Alphaproteobacteria</taxon>
        <taxon>Hyphomicrobiales</taxon>
        <taxon>Bartonellaceae</taxon>
        <taxon>Bartonella</taxon>
    </lineage>
</organism>
<dbReference type="KEGG" id="bhs:BM1374165_01347"/>
<dbReference type="Proteomes" id="UP000019801">
    <property type="component" value="Chromosome I"/>
</dbReference>
<sequence>MFGIFKNCICSCFYTVFILFAQTVGSNAHIQERGVFVALEKNTGMRTVDVPV</sequence>
<gene>
    <name evidence="2" type="ORF">BM1374165_01347</name>
</gene>
<feature type="chain" id="PRO_5004958354" evidence="1">
    <location>
        <begin position="22"/>
        <end position="52"/>
    </location>
</feature>
<feature type="signal peptide" evidence="1">
    <location>
        <begin position="1"/>
        <end position="21"/>
    </location>
</feature>
<dbReference type="AlphaFoldDB" id="X5MI46"/>
<proteinExistence type="predicted"/>
<evidence type="ECO:0000313" key="2">
    <source>
        <dbReference type="EMBL" id="CDO47330.1"/>
    </source>
</evidence>
<keyword evidence="1" id="KW-0732">Signal</keyword>
<name>X5MI46_BARHN</name>
<dbReference type="PATRIC" id="fig|38323.4.peg.1436"/>
<dbReference type="RefSeq" id="WP_245289077.1">
    <property type="nucleotide sequence ID" value="NZ_LOAF01000008.1"/>
</dbReference>
<evidence type="ECO:0000256" key="1">
    <source>
        <dbReference type="SAM" id="SignalP"/>
    </source>
</evidence>
<protein>
    <submittedName>
        <fullName evidence="2">Uncharacterized protein</fullName>
    </submittedName>
</protein>